<evidence type="ECO:0000256" key="1">
    <source>
        <dbReference type="SAM" id="MobiDB-lite"/>
    </source>
</evidence>
<accession>A0ABU1CA28</accession>
<feature type="chain" id="PRO_5046078207" evidence="2">
    <location>
        <begin position="29"/>
        <end position="451"/>
    </location>
</feature>
<dbReference type="NCBIfam" id="NF041518">
    <property type="entry name" value="choice_anch_Q"/>
    <property type="match status" value="1"/>
</dbReference>
<reference evidence="4 5" key="1">
    <citation type="submission" date="2023-04" db="EMBL/GenBank/DDBJ databases">
        <title>Lysobacter sp. strain UC isolated from soil sample.</title>
        <authorList>
            <person name="Choksket S."/>
            <person name="Harshvardhan F."/>
            <person name="Rana R."/>
            <person name="Patil P.B."/>
            <person name="Korpole S."/>
        </authorList>
    </citation>
    <scope>NUCLEOTIDE SEQUENCE [LARGE SCALE GENOMIC DNA]</scope>
    <source>
        <strain evidence="4 5">UC</strain>
    </source>
</reference>
<dbReference type="EMBL" id="JARUHG010000001">
    <property type="protein sequence ID" value="MDR0182043.1"/>
    <property type="molecule type" value="Genomic_DNA"/>
</dbReference>
<sequence length="451" mass="47383">MSRHAFVPILAGAALWAGAFFPIGDAHAATRVVTQCGDSGAGSLRNAITSAISGDVIDMRALSCTRIVLTSGELVVPQASLTLLGPGRDALTIDGRQTFRVFRHTGDGLFRLENATVAWGYHHAVDELGRGGCISSNGSVQLHLTRVHHCQNLADGWLDSPPTAGGAISALRHVTLSHSSVFDSIATTNSEGGGVHAEWTVTLQNSHVFNNSAWVGGGVYAGSSVNVVYSTIRDNRGGREGGGVYMDRGNLLVNKSTISNNRLHQDPPRSIWPAGGGIRTRGNGTHTIVDSTLSGNHAAFGFAAYLEGVTTIHNSTIAFNVGLWDDDPPTPPCEDRGALWSNALTLYSTILANTTCTNGVGYDLGTDAPAIVGFGNLITRSNVAVPGTTITADPRLAPLALNGGPSRTHMPLADSPAIDRGYNVNERAYDQRGPGFPRIKGPRPDIGAVER</sequence>
<dbReference type="Gene3D" id="2.160.20.10">
    <property type="entry name" value="Single-stranded right-handed beta-helix, Pectin lyase-like"/>
    <property type="match status" value="1"/>
</dbReference>
<dbReference type="Proteomes" id="UP001233535">
    <property type="component" value="Unassembled WGS sequence"/>
</dbReference>
<proteinExistence type="predicted"/>
<organism evidence="4 5">
    <name type="scientific">Lysobacter arvi</name>
    <dbReference type="NCBI Taxonomy" id="3038776"/>
    <lineage>
        <taxon>Bacteria</taxon>
        <taxon>Pseudomonadati</taxon>
        <taxon>Pseudomonadota</taxon>
        <taxon>Gammaproteobacteria</taxon>
        <taxon>Lysobacterales</taxon>
        <taxon>Lysobacteraceae</taxon>
        <taxon>Lysobacter</taxon>
    </lineage>
</organism>
<dbReference type="InterPro" id="IPR011050">
    <property type="entry name" value="Pectin_lyase_fold/virulence"/>
</dbReference>
<evidence type="ECO:0000313" key="4">
    <source>
        <dbReference type="EMBL" id="MDR0182043.1"/>
    </source>
</evidence>
<dbReference type="InterPro" id="IPR059226">
    <property type="entry name" value="Choice_anch_Q_dom"/>
</dbReference>
<feature type="domain" description="Right handed beta helix" evidence="3">
    <location>
        <begin position="177"/>
        <end position="317"/>
    </location>
</feature>
<feature type="signal peptide" evidence="2">
    <location>
        <begin position="1"/>
        <end position="28"/>
    </location>
</feature>
<dbReference type="InterPro" id="IPR012334">
    <property type="entry name" value="Pectin_lyas_fold"/>
</dbReference>
<gene>
    <name evidence="4" type="ORF">P8609_03545</name>
</gene>
<protein>
    <submittedName>
        <fullName evidence="4">Right-handed parallel beta-helix repeat-containing protein</fullName>
    </submittedName>
</protein>
<evidence type="ECO:0000259" key="3">
    <source>
        <dbReference type="Pfam" id="PF13229"/>
    </source>
</evidence>
<dbReference type="RefSeq" id="WP_309261205.1">
    <property type="nucleotide sequence ID" value="NZ_JARUHG010000001.1"/>
</dbReference>
<dbReference type="SUPFAM" id="SSF51126">
    <property type="entry name" value="Pectin lyase-like"/>
    <property type="match status" value="1"/>
</dbReference>
<name>A0ABU1CA28_9GAMM</name>
<comment type="caution">
    <text evidence="4">The sequence shown here is derived from an EMBL/GenBank/DDBJ whole genome shotgun (WGS) entry which is preliminary data.</text>
</comment>
<evidence type="ECO:0000313" key="5">
    <source>
        <dbReference type="Proteomes" id="UP001233535"/>
    </source>
</evidence>
<keyword evidence="2" id="KW-0732">Signal</keyword>
<evidence type="ECO:0000256" key="2">
    <source>
        <dbReference type="SAM" id="SignalP"/>
    </source>
</evidence>
<dbReference type="InterPro" id="IPR039448">
    <property type="entry name" value="Beta_helix"/>
</dbReference>
<feature type="region of interest" description="Disordered" evidence="1">
    <location>
        <begin position="429"/>
        <end position="451"/>
    </location>
</feature>
<dbReference type="Pfam" id="PF13229">
    <property type="entry name" value="Beta_helix"/>
    <property type="match status" value="1"/>
</dbReference>
<keyword evidence="5" id="KW-1185">Reference proteome</keyword>